<dbReference type="EMBL" id="CP094298">
    <property type="protein sequence ID" value="UNZ08451.1"/>
    <property type="molecule type" value="Genomic_DNA"/>
</dbReference>
<name>A0ABY3ZDR2_STRRM</name>
<gene>
    <name evidence="2" type="ORF">SRIMR7_40480</name>
</gene>
<sequence>MVSGLIEAGVINGGVTLGQLAEVQEAALSGGPEDPNLHILCCNEYGLVTEGNPQQPADASDAVAESVRSDLAQPGSGARRFAGGHRR</sequence>
<evidence type="ECO:0000313" key="2">
    <source>
        <dbReference type="EMBL" id="UNZ08451.1"/>
    </source>
</evidence>
<evidence type="ECO:0000256" key="1">
    <source>
        <dbReference type="SAM" id="MobiDB-lite"/>
    </source>
</evidence>
<dbReference type="GeneID" id="66852398"/>
<reference evidence="2 3" key="1">
    <citation type="submission" date="2022-03" db="EMBL/GenBank/DDBJ databases">
        <title>Complete genome of Streptomyces rimosus ssp. rimosus R7 (=ATCC 10970).</title>
        <authorList>
            <person name="Beganovic S."/>
            <person name="Ruckert C."/>
            <person name="Busche T."/>
            <person name="Kalinowski J."/>
            <person name="Wittmann C."/>
        </authorList>
    </citation>
    <scope>NUCLEOTIDE SEQUENCE [LARGE SCALE GENOMIC DNA]</scope>
    <source>
        <strain evidence="2 3">R7</strain>
    </source>
</reference>
<dbReference type="RefSeq" id="WP_003979200.1">
    <property type="nucleotide sequence ID" value="NZ_CP043497.1"/>
</dbReference>
<evidence type="ECO:0000313" key="3">
    <source>
        <dbReference type="Proteomes" id="UP000829494"/>
    </source>
</evidence>
<organism evidence="2 3">
    <name type="scientific">Streptomyces rimosus subsp. rimosus</name>
    <dbReference type="NCBI Taxonomy" id="132474"/>
    <lineage>
        <taxon>Bacteria</taxon>
        <taxon>Bacillati</taxon>
        <taxon>Actinomycetota</taxon>
        <taxon>Actinomycetes</taxon>
        <taxon>Kitasatosporales</taxon>
        <taxon>Streptomycetaceae</taxon>
        <taxon>Streptomyces</taxon>
    </lineage>
</organism>
<dbReference type="Proteomes" id="UP000829494">
    <property type="component" value="Chromosome"/>
</dbReference>
<protein>
    <submittedName>
        <fullName evidence="2">Uncharacterized protein</fullName>
    </submittedName>
</protein>
<proteinExistence type="predicted"/>
<feature type="region of interest" description="Disordered" evidence="1">
    <location>
        <begin position="51"/>
        <end position="87"/>
    </location>
</feature>
<keyword evidence="3" id="KW-1185">Reference proteome</keyword>
<accession>A0ABY3ZDR2</accession>